<dbReference type="Proteomes" id="UP000465667">
    <property type="component" value="Chromosome"/>
</dbReference>
<evidence type="ECO:0000313" key="2">
    <source>
        <dbReference type="EMBL" id="NLV00995.1"/>
    </source>
</evidence>
<evidence type="ECO:0000313" key="5">
    <source>
        <dbReference type="Proteomes" id="UP000320212"/>
    </source>
</evidence>
<evidence type="ECO:0000313" key="4">
    <source>
        <dbReference type="EMBL" id="TVT94406.1"/>
    </source>
</evidence>
<dbReference type="EMBL" id="WOWC01000001">
    <property type="protein sequence ID" value="NLV00995.1"/>
    <property type="molecule type" value="Genomic_DNA"/>
</dbReference>
<evidence type="ECO:0000313" key="6">
    <source>
        <dbReference type="Proteomes" id="UP000465667"/>
    </source>
</evidence>
<accession>A0A6C0UPW1</accession>
<reference evidence="3 6" key="3">
    <citation type="submission" date="2020-02" db="EMBL/GenBank/DDBJ databases">
        <title>Whole genome sequence of Haloferax alexandrinus pws1.</title>
        <authorList>
            <person name="Verma D.K."/>
            <person name="Gopal K."/>
            <person name="Prasad E.S."/>
        </authorList>
    </citation>
    <scope>NUCLEOTIDE SEQUENCE [LARGE SCALE GENOMIC DNA]</scope>
    <source>
        <strain evidence="6">wsp1</strain>
        <strain evidence="3">Wsp1</strain>
    </source>
</reference>
<dbReference type="Proteomes" id="UP000619835">
    <property type="component" value="Unassembled WGS sequence"/>
</dbReference>
<accession>A0A558G9K2</accession>
<feature type="compositionally biased region" description="Low complexity" evidence="1">
    <location>
        <begin position="30"/>
        <end position="83"/>
    </location>
</feature>
<reference evidence="4 5" key="1">
    <citation type="submission" date="2019-07" db="EMBL/GenBank/DDBJ databases">
        <title>Draft genome sequence of Haloferax volcanii SS0101, isolated from salt farm in Samut Sakhon, Thailand.</title>
        <authorList>
            <person name="Wanthongcharoen S."/>
            <person name="Yamprayoonswat W."/>
            <person name="Ruangsuj P."/>
            <person name="Thongpramul N."/>
            <person name="Jumpathong W."/>
            <person name="Sittihan S."/>
            <person name="Kanjanavas P."/>
            <person name="Yasawong M."/>
        </authorList>
    </citation>
    <scope>NUCLEOTIDE SEQUENCE [LARGE SCALE GENOMIC DNA]</scope>
    <source>
        <strain evidence="4 5">SS0101</strain>
    </source>
</reference>
<feature type="region of interest" description="Disordered" evidence="1">
    <location>
        <begin position="140"/>
        <end position="175"/>
    </location>
</feature>
<protein>
    <submittedName>
        <fullName evidence="3">Uncharacterized protein</fullName>
    </submittedName>
</protein>
<evidence type="ECO:0000313" key="3">
    <source>
        <dbReference type="EMBL" id="QIB76633.1"/>
    </source>
</evidence>
<dbReference type="Proteomes" id="UP000320212">
    <property type="component" value="Unassembled WGS sequence"/>
</dbReference>
<proteinExistence type="predicted"/>
<feature type="compositionally biased region" description="Polar residues" evidence="1">
    <location>
        <begin position="1"/>
        <end position="11"/>
    </location>
</feature>
<reference evidence="2" key="2">
    <citation type="submission" date="2019-12" db="EMBL/GenBank/DDBJ databases">
        <title>Haloferax alexandrinus strain pws11.</title>
        <authorList>
            <person name="Verma D.K."/>
            <person name="Gopal K."/>
            <person name="Prasad E.S."/>
        </authorList>
    </citation>
    <scope>NUCLEOTIDE SEQUENCE</scope>
    <source>
        <strain evidence="2">Pws11</strain>
    </source>
</reference>
<dbReference type="EMBL" id="VMTR01000084">
    <property type="protein sequence ID" value="TVT94406.1"/>
    <property type="molecule type" value="Genomic_DNA"/>
</dbReference>
<sequence>MSLSSMPTGTVSRDGAGSRTYPPDGIDNGPSETASSASAAPASSATSTNESTASSAPSSSPASSPASATPSAQASTASQSRGRQQSRGRRPSPPADARGRDALQRENEALRRANARLNARLDSAETNQQEIIDRYERLLAERRDGSRKQTRGRSARRNDRSRRSGVESNAADAVRSAVGRVVEGVASALGRR</sequence>
<dbReference type="EMBL" id="CP048738">
    <property type="protein sequence ID" value="QIB76633.1"/>
    <property type="molecule type" value="Genomic_DNA"/>
</dbReference>
<evidence type="ECO:0000256" key="1">
    <source>
        <dbReference type="SAM" id="MobiDB-lite"/>
    </source>
</evidence>
<name>A0A6C0UPW1_HALVO</name>
<organism evidence="3 6">
    <name type="scientific">Haloferax volcanii</name>
    <name type="common">Halobacterium volcanii</name>
    <dbReference type="NCBI Taxonomy" id="2246"/>
    <lineage>
        <taxon>Archaea</taxon>
        <taxon>Methanobacteriati</taxon>
        <taxon>Methanobacteriota</taxon>
        <taxon>Stenosarchaea group</taxon>
        <taxon>Halobacteria</taxon>
        <taxon>Halobacteriales</taxon>
        <taxon>Haloferacaceae</taxon>
        <taxon>Haloferax</taxon>
    </lineage>
</organism>
<dbReference type="GeneID" id="44081771"/>
<dbReference type="AlphaFoldDB" id="A0A6C0UPW1"/>
<feature type="compositionally biased region" description="Basic and acidic residues" evidence="1">
    <location>
        <begin position="156"/>
        <end position="165"/>
    </location>
</feature>
<dbReference type="KEGG" id="hale:G3A49_00140"/>
<gene>
    <name evidence="4" type="ORF">FQA18_12055</name>
    <name evidence="3" type="ORF">G3A49_00140</name>
    <name evidence="2" type="ORF">GOC85_00155</name>
</gene>
<feature type="compositionally biased region" description="Basic and acidic residues" evidence="1">
    <location>
        <begin position="97"/>
        <end position="111"/>
    </location>
</feature>
<dbReference type="RefSeq" id="WP_049896177.1">
    <property type="nucleotide sequence ID" value="NZ_CP048738.1"/>
</dbReference>
<feature type="region of interest" description="Disordered" evidence="1">
    <location>
        <begin position="1"/>
        <end position="111"/>
    </location>
</feature>